<gene>
    <name evidence="2" type="ORF">FE633_23640</name>
</gene>
<dbReference type="InterPro" id="IPR050765">
    <property type="entry name" value="Riboflavin_Biosynth_HTPR"/>
</dbReference>
<comment type="caution">
    <text evidence="2">The sequence shown here is derived from an EMBL/GenBank/DDBJ whole genome shotgun (WGS) entry which is preliminary data.</text>
</comment>
<evidence type="ECO:0000313" key="2">
    <source>
        <dbReference type="EMBL" id="TLS43792.1"/>
    </source>
</evidence>
<organism evidence="2 3">
    <name type="scientific">Streptomyces montanus</name>
    <dbReference type="NCBI Taxonomy" id="2580423"/>
    <lineage>
        <taxon>Bacteria</taxon>
        <taxon>Bacillati</taxon>
        <taxon>Actinomycetota</taxon>
        <taxon>Actinomycetes</taxon>
        <taxon>Kitasatosporales</taxon>
        <taxon>Streptomycetaceae</taxon>
        <taxon>Streptomyces</taxon>
    </lineage>
</organism>
<dbReference type="InterPro" id="IPR024072">
    <property type="entry name" value="DHFR-like_dom_sf"/>
</dbReference>
<name>A0A5R9FIW3_9ACTN</name>
<evidence type="ECO:0000313" key="3">
    <source>
        <dbReference type="Proteomes" id="UP000305906"/>
    </source>
</evidence>
<dbReference type="GO" id="GO:0008703">
    <property type="term" value="F:5-amino-6-(5-phosphoribosylamino)uracil reductase activity"/>
    <property type="evidence" value="ECO:0007669"/>
    <property type="project" value="InterPro"/>
</dbReference>
<dbReference type="Gene3D" id="3.40.430.10">
    <property type="entry name" value="Dihydrofolate Reductase, subunit A"/>
    <property type="match status" value="1"/>
</dbReference>
<dbReference type="InterPro" id="IPR002734">
    <property type="entry name" value="RibDG_C"/>
</dbReference>
<dbReference type="PANTHER" id="PTHR38011">
    <property type="entry name" value="DIHYDROFOLATE REDUCTASE FAMILY PROTEIN (AFU_ORTHOLOGUE AFUA_8G06820)"/>
    <property type="match status" value="1"/>
</dbReference>
<feature type="domain" description="Bacterial bifunctional deaminase-reductase C-terminal" evidence="1">
    <location>
        <begin position="3"/>
        <end position="187"/>
    </location>
</feature>
<keyword evidence="3" id="KW-1185">Reference proteome</keyword>
<protein>
    <submittedName>
        <fullName evidence="2">Dihydrofolate reductase</fullName>
    </submittedName>
</protein>
<dbReference type="Pfam" id="PF01872">
    <property type="entry name" value="RibD_C"/>
    <property type="match status" value="1"/>
</dbReference>
<sequence>MGKLTLTSFVTLDGVYQAPGGPNEDPSGGFGHGGWSVPYGDEDFGRFMIEVFDHAGAFLLGRRTYEIFASHWPRVTDPADPIASKLNSLPKYVASSTLTQPDWANTRVIGGDLLKEVTALKEDTDGELQVHGSGALAQSLLALDLVDTVHLLSFPVVLGTGRRLFAEGGLPTAFRHAGARVTGKGVAIHTYELAGRPEYGSYELPTESA</sequence>
<dbReference type="EMBL" id="VBZC01000026">
    <property type="protein sequence ID" value="TLS43792.1"/>
    <property type="molecule type" value="Genomic_DNA"/>
</dbReference>
<dbReference type="SUPFAM" id="SSF53597">
    <property type="entry name" value="Dihydrofolate reductase-like"/>
    <property type="match status" value="1"/>
</dbReference>
<proteinExistence type="predicted"/>
<evidence type="ECO:0000259" key="1">
    <source>
        <dbReference type="Pfam" id="PF01872"/>
    </source>
</evidence>
<reference evidence="2 3" key="1">
    <citation type="submission" date="2019-05" db="EMBL/GenBank/DDBJ databases">
        <title>Streptomyces sp. NEAU-C151, a novel actinomycete isolated from soil.</title>
        <authorList>
            <person name="Han L."/>
            <person name="Jiang H."/>
        </authorList>
    </citation>
    <scope>NUCLEOTIDE SEQUENCE [LARGE SCALE GENOMIC DNA]</scope>
    <source>
        <strain evidence="2 3">NEAU-C151</strain>
    </source>
</reference>
<accession>A0A5R9FIW3</accession>
<dbReference type="PANTHER" id="PTHR38011:SF2">
    <property type="entry name" value="BIFUNCTIONAL DEAMINASE-REDUCTASE DOMAIN PROTEIN"/>
    <property type="match status" value="1"/>
</dbReference>
<dbReference type="RefSeq" id="WP_138047174.1">
    <property type="nucleotide sequence ID" value="NZ_VBZC01000026.1"/>
</dbReference>
<dbReference type="AlphaFoldDB" id="A0A5R9FIW3"/>
<dbReference type="Proteomes" id="UP000305906">
    <property type="component" value="Unassembled WGS sequence"/>
</dbReference>
<dbReference type="GO" id="GO:0009231">
    <property type="term" value="P:riboflavin biosynthetic process"/>
    <property type="evidence" value="ECO:0007669"/>
    <property type="project" value="InterPro"/>
</dbReference>